<dbReference type="RefSeq" id="WP_054400910.1">
    <property type="nucleotide sequence ID" value="NZ_LIUT01000001.1"/>
</dbReference>
<organism evidence="4 5">
    <name type="scientific">Paenibacillus solani</name>
    <dbReference type="NCBI Taxonomy" id="1705565"/>
    <lineage>
        <taxon>Bacteria</taxon>
        <taxon>Bacillati</taxon>
        <taxon>Bacillota</taxon>
        <taxon>Bacilli</taxon>
        <taxon>Bacillales</taxon>
        <taxon>Paenibacillaceae</taxon>
        <taxon>Paenibacillus</taxon>
    </lineage>
</organism>
<feature type="compositionally biased region" description="Low complexity" evidence="1">
    <location>
        <begin position="36"/>
        <end position="48"/>
    </location>
</feature>
<evidence type="ECO:0000256" key="2">
    <source>
        <dbReference type="SAM" id="SignalP"/>
    </source>
</evidence>
<feature type="region of interest" description="Disordered" evidence="1">
    <location>
        <begin position="25"/>
        <end position="54"/>
    </location>
</feature>
<sequence length="181" mass="19698">MKKGIYLAIAICAISILVVGCGSKPTSSGPVQGSDPATTTPAPIANPNEENEESQEIEVFYADDQLLQLEQSMKEITFEDDPDKYSKTYAALQNSDQPELIPLWNNIDLLSASFDQGKLTLDVHIPDEARLGSGGETLALDALRGTFFQFDEVTSIDLLVDGNATESLMGHVELEHPLTRE</sequence>
<evidence type="ECO:0000256" key="1">
    <source>
        <dbReference type="SAM" id="MobiDB-lite"/>
    </source>
</evidence>
<dbReference type="PROSITE" id="PS51257">
    <property type="entry name" value="PROKAR_LIPOPROTEIN"/>
    <property type="match status" value="1"/>
</dbReference>
<keyword evidence="2" id="KW-0732">Signal</keyword>
<feature type="domain" description="GerMN" evidence="3">
    <location>
        <begin position="81"/>
        <end position="164"/>
    </location>
</feature>
<protein>
    <recommendedName>
        <fullName evidence="3">GerMN domain-containing protein</fullName>
    </recommendedName>
</protein>
<name>A0A0M1P0F9_9BACL</name>
<feature type="chain" id="PRO_5038784373" description="GerMN domain-containing protein" evidence="2">
    <location>
        <begin position="21"/>
        <end position="181"/>
    </location>
</feature>
<evidence type="ECO:0000313" key="4">
    <source>
        <dbReference type="EMBL" id="KOR87852.1"/>
    </source>
</evidence>
<keyword evidence="5" id="KW-1185">Reference proteome</keyword>
<evidence type="ECO:0000313" key="5">
    <source>
        <dbReference type="Proteomes" id="UP000036932"/>
    </source>
</evidence>
<evidence type="ECO:0000259" key="3">
    <source>
        <dbReference type="Pfam" id="PF10646"/>
    </source>
</evidence>
<accession>A0A0M1P0F9</accession>
<reference evidence="5" key="1">
    <citation type="submission" date="2015-08" db="EMBL/GenBank/DDBJ databases">
        <title>Genome sequencing project for genomic taxonomy and phylogenomics of Bacillus-like bacteria.</title>
        <authorList>
            <person name="Liu B."/>
            <person name="Wang J."/>
            <person name="Zhu Y."/>
            <person name="Liu G."/>
            <person name="Chen Q."/>
            <person name="Chen Z."/>
            <person name="Lan J."/>
            <person name="Che J."/>
            <person name="Ge C."/>
            <person name="Shi H."/>
            <person name="Pan Z."/>
            <person name="Liu X."/>
        </authorList>
    </citation>
    <scope>NUCLEOTIDE SEQUENCE [LARGE SCALE GENOMIC DNA]</scope>
    <source>
        <strain evidence="5">FJAT-22460</strain>
    </source>
</reference>
<dbReference type="AlphaFoldDB" id="A0A0M1P0F9"/>
<dbReference type="EMBL" id="LIUT01000001">
    <property type="protein sequence ID" value="KOR87852.1"/>
    <property type="molecule type" value="Genomic_DNA"/>
</dbReference>
<dbReference type="PATRIC" id="fig|1705565.3.peg.2032"/>
<gene>
    <name evidence="4" type="ORF">AM231_00990</name>
</gene>
<dbReference type="Proteomes" id="UP000036932">
    <property type="component" value="Unassembled WGS sequence"/>
</dbReference>
<dbReference type="OrthoDB" id="1954033at2"/>
<comment type="caution">
    <text evidence="4">The sequence shown here is derived from an EMBL/GenBank/DDBJ whole genome shotgun (WGS) entry which is preliminary data.</text>
</comment>
<dbReference type="Pfam" id="PF10646">
    <property type="entry name" value="Germane"/>
    <property type="match status" value="1"/>
</dbReference>
<dbReference type="InterPro" id="IPR019606">
    <property type="entry name" value="GerMN"/>
</dbReference>
<feature type="signal peptide" evidence="2">
    <location>
        <begin position="1"/>
        <end position="20"/>
    </location>
</feature>
<proteinExistence type="predicted"/>